<dbReference type="Proteomes" id="UP001059380">
    <property type="component" value="Chromosome"/>
</dbReference>
<evidence type="ECO:0000313" key="1">
    <source>
        <dbReference type="EMBL" id="UWZ86336.1"/>
    </source>
</evidence>
<organism evidence="1 2">
    <name type="scientific">Occallatibacter riparius</name>
    <dbReference type="NCBI Taxonomy" id="1002689"/>
    <lineage>
        <taxon>Bacteria</taxon>
        <taxon>Pseudomonadati</taxon>
        <taxon>Acidobacteriota</taxon>
        <taxon>Terriglobia</taxon>
        <taxon>Terriglobales</taxon>
        <taxon>Acidobacteriaceae</taxon>
        <taxon>Occallatibacter</taxon>
    </lineage>
</organism>
<name>A0A9J7BUN2_9BACT</name>
<dbReference type="AlphaFoldDB" id="A0A9J7BUN2"/>
<accession>A0A9J7BUN2</accession>
<protein>
    <submittedName>
        <fullName evidence="1">Uncharacterized protein</fullName>
    </submittedName>
</protein>
<reference evidence="1" key="1">
    <citation type="submission" date="2021-04" db="EMBL/GenBank/DDBJ databases">
        <title>Phylogenetic analysis of Acidobacteriaceae.</title>
        <authorList>
            <person name="Qiu L."/>
            <person name="Zhang Q."/>
        </authorList>
    </citation>
    <scope>NUCLEOTIDE SEQUENCE</scope>
    <source>
        <strain evidence="1">DSM 25168</strain>
    </source>
</reference>
<proteinExistence type="predicted"/>
<sequence length="115" mass="12407">MLNISGNWMSNSNPEEWVTSVAVSVTQSPGNNDFSGWAYMTFDNAPVNQMTGWAKGSNDGTNVTLSFGWSMPLHSGGTQDWSRTVTGAWASDTELQLTDSSGNYTFTRALEPSGT</sequence>
<dbReference type="RefSeq" id="WP_260795976.1">
    <property type="nucleotide sequence ID" value="NZ_CP093313.1"/>
</dbReference>
<dbReference type="KEGG" id="orp:MOP44_10405"/>
<evidence type="ECO:0000313" key="2">
    <source>
        <dbReference type="Proteomes" id="UP001059380"/>
    </source>
</evidence>
<gene>
    <name evidence="1" type="ORF">MOP44_10405</name>
</gene>
<keyword evidence="2" id="KW-1185">Reference proteome</keyword>
<dbReference type="EMBL" id="CP093313">
    <property type="protein sequence ID" value="UWZ86336.1"/>
    <property type="molecule type" value="Genomic_DNA"/>
</dbReference>